<gene>
    <name evidence="4" type="ORF">BTO16_07480</name>
</gene>
<evidence type="ECO:0000313" key="5">
    <source>
        <dbReference type="Proteomes" id="UP000239068"/>
    </source>
</evidence>
<evidence type="ECO:0000259" key="3">
    <source>
        <dbReference type="Pfam" id="PF18962"/>
    </source>
</evidence>
<dbReference type="AlphaFoldDB" id="A0A2S7WXY8"/>
<feature type="domain" description="Secretion system C-terminal sorting" evidence="3">
    <location>
        <begin position="31"/>
        <end position="105"/>
    </location>
</feature>
<dbReference type="Proteomes" id="UP000239068">
    <property type="component" value="Unassembled WGS sequence"/>
</dbReference>
<dbReference type="InterPro" id="IPR026444">
    <property type="entry name" value="Secre_tail"/>
</dbReference>
<dbReference type="RefSeq" id="WP_105020989.1">
    <property type="nucleotide sequence ID" value="NZ_MSCM01000001.1"/>
</dbReference>
<evidence type="ECO:0000256" key="2">
    <source>
        <dbReference type="SAM" id="SignalP"/>
    </source>
</evidence>
<dbReference type="Pfam" id="PF18962">
    <property type="entry name" value="Por_Secre_tail"/>
    <property type="match status" value="1"/>
</dbReference>
<keyword evidence="1 2" id="KW-0732">Signal</keyword>
<feature type="chain" id="PRO_5015516047" description="Secretion system C-terminal sorting domain-containing protein" evidence="2">
    <location>
        <begin position="20"/>
        <end position="106"/>
    </location>
</feature>
<proteinExistence type="predicted"/>
<sequence>MIKKLLFILFLTVSTIGFSQEKSIEKLSTAPNPFTNNTEITFNSSSNTYVIFTVINVLGKTVYKEKVKATIGHNSFSFEKGNLLSGIYIYSVQDVENIISKRFVIK</sequence>
<protein>
    <recommendedName>
        <fullName evidence="3">Secretion system C-terminal sorting domain-containing protein</fullName>
    </recommendedName>
</protein>
<name>A0A2S7WXY8_9FLAO</name>
<accession>A0A2S7WXY8</accession>
<evidence type="ECO:0000313" key="4">
    <source>
        <dbReference type="EMBL" id="PQJ82429.1"/>
    </source>
</evidence>
<dbReference type="NCBIfam" id="TIGR04183">
    <property type="entry name" value="Por_Secre_tail"/>
    <property type="match status" value="1"/>
</dbReference>
<comment type="caution">
    <text evidence="4">The sequence shown here is derived from an EMBL/GenBank/DDBJ whole genome shotgun (WGS) entry which is preliminary data.</text>
</comment>
<organism evidence="4 5">
    <name type="scientific">Polaribacter glomeratus</name>
    <dbReference type="NCBI Taxonomy" id="102"/>
    <lineage>
        <taxon>Bacteria</taxon>
        <taxon>Pseudomonadati</taxon>
        <taxon>Bacteroidota</taxon>
        <taxon>Flavobacteriia</taxon>
        <taxon>Flavobacteriales</taxon>
        <taxon>Flavobacteriaceae</taxon>
    </lineage>
</organism>
<reference evidence="4 5" key="1">
    <citation type="submission" date="2016-12" db="EMBL/GenBank/DDBJ databases">
        <title>Trade-off between light-utilization and light-protection in marine flavobacteria.</title>
        <authorList>
            <person name="Kumagai Y."/>
            <person name="Yoshizawa S."/>
            <person name="Kogure K."/>
            <person name="Iwasaki W."/>
        </authorList>
    </citation>
    <scope>NUCLEOTIDE SEQUENCE [LARGE SCALE GENOMIC DNA]</scope>
    <source>
        <strain evidence="4 5">ATCC 43844</strain>
    </source>
</reference>
<dbReference type="OrthoDB" id="1449234at2"/>
<dbReference type="EMBL" id="MSCM01000001">
    <property type="protein sequence ID" value="PQJ82429.1"/>
    <property type="molecule type" value="Genomic_DNA"/>
</dbReference>
<keyword evidence="5" id="KW-1185">Reference proteome</keyword>
<feature type="signal peptide" evidence="2">
    <location>
        <begin position="1"/>
        <end position="19"/>
    </location>
</feature>
<evidence type="ECO:0000256" key="1">
    <source>
        <dbReference type="ARBA" id="ARBA00022729"/>
    </source>
</evidence>